<dbReference type="KEGG" id="plue:EWM63_28440"/>
<dbReference type="OrthoDB" id="8777596at2"/>
<dbReference type="KEGG" id="plue:EWM63_27870"/>
<organism evidence="3 5">
    <name type="scientific">Pseudoduganella lutea</name>
    <dbReference type="NCBI Taxonomy" id="321985"/>
    <lineage>
        <taxon>Bacteria</taxon>
        <taxon>Pseudomonadati</taxon>
        <taxon>Pseudomonadota</taxon>
        <taxon>Betaproteobacteria</taxon>
        <taxon>Burkholderiales</taxon>
        <taxon>Oxalobacteraceae</taxon>
        <taxon>Telluria group</taxon>
        <taxon>Pseudoduganella</taxon>
    </lineage>
</organism>
<dbReference type="Pfam" id="PF09361">
    <property type="entry name" value="Phasin_2"/>
    <property type="match status" value="1"/>
</dbReference>
<gene>
    <name evidence="4" type="ORF">EWM63_27870</name>
    <name evidence="3" type="ORF">EWM63_28440</name>
</gene>
<dbReference type="InterPro" id="IPR018968">
    <property type="entry name" value="Phasin"/>
</dbReference>
<evidence type="ECO:0000256" key="1">
    <source>
        <dbReference type="SAM" id="MobiDB-lite"/>
    </source>
</evidence>
<feature type="domain" description="Phasin" evidence="2">
    <location>
        <begin position="16"/>
        <end position="108"/>
    </location>
</feature>
<dbReference type="AlphaFoldDB" id="A0A4P6L4Z7"/>
<accession>A0A4P6L4Z7</accession>
<keyword evidence="5" id="KW-1185">Reference proteome</keyword>
<name>A0A4P6L4Z7_9BURK</name>
<evidence type="ECO:0000313" key="4">
    <source>
        <dbReference type="EMBL" id="QBE67550.1"/>
    </source>
</evidence>
<dbReference type="RefSeq" id="WP_130189523.1">
    <property type="nucleotide sequence ID" value="NZ_CP035913.1"/>
</dbReference>
<evidence type="ECO:0000259" key="2">
    <source>
        <dbReference type="Pfam" id="PF09361"/>
    </source>
</evidence>
<dbReference type="InterPro" id="IPR010127">
    <property type="entry name" value="Phasin_subfam-1"/>
</dbReference>
<dbReference type="EMBL" id="CP035913">
    <property type="protein sequence ID" value="QBE66415.1"/>
    <property type="molecule type" value="Genomic_DNA"/>
</dbReference>
<proteinExistence type="predicted"/>
<reference evidence="3 5" key="1">
    <citation type="submission" date="2019-02" db="EMBL/GenBank/DDBJ databases">
        <title>Draft Genome Sequences of Six Type Strains of the Genus Massilia.</title>
        <authorList>
            <person name="Miess H."/>
            <person name="Frediansyhah A."/>
            <person name="Gross H."/>
        </authorList>
    </citation>
    <scope>NUCLEOTIDE SEQUENCE [LARGE SCALE GENOMIC DNA]</scope>
    <source>
        <strain evidence="3 5">DSM 17473</strain>
    </source>
</reference>
<dbReference type="EMBL" id="CP035913">
    <property type="protein sequence ID" value="QBE67550.1"/>
    <property type="molecule type" value="Genomic_DNA"/>
</dbReference>
<sequence length="204" mass="21645">MFPFSPEVTPAVRAHLDAQMAYLNEMSNAMSRSFQSLCEANIQLTQSLLEDSAIASQQFLAAATPAEALAVATARAQPASSKLQAYRQQIARVATDAQVELARVSSEHVPQTSRTAQSLAQEVARVAVDQTQRNVRQQEENLKNFRNPFEGMRGESGNASMQAHATMQSAGSAGAQVDAGNGSKAEGNAQGSAAAPNDKSNKHS</sequence>
<protein>
    <submittedName>
        <fullName evidence="3">Phasin family protein</fullName>
    </submittedName>
</protein>
<evidence type="ECO:0000313" key="5">
    <source>
        <dbReference type="Proteomes" id="UP000290637"/>
    </source>
</evidence>
<evidence type="ECO:0000313" key="3">
    <source>
        <dbReference type="EMBL" id="QBE66415.1"/>
    </source>
</evidence>
<dbReference type="Proteomes" id="UP000290637">
    <property type="component" value="Chromosome"/>
</dbReference>
<feature type="region of interest" description="Disordered" evidence="1">
    <location>
        <begin position="147"/>
        <end position="204"/>
    </location>
</feature>
<feature type="compositionally biased region" description="Polar residues" evidence="1">
    <location>
        <begin position="157"/>
        <end position="171"/>
    </location>
</feature>
<dbReference type="NCBIfam" id="TIGR01841">
    <property type="entry name" value="phasin"/>
    <property type="match status" value="1"/>
</dbReference>